<keyword evidence="2" id="KW-1133">Transmembrane helix</keyword>
<feature type="region of interest" description="Disordered" evidence="1">
    <location>
        <begin position="1"/>
        <end position="28"/>
    </location>
</feature>
<proteinExistence type="predicted"/>
<organism evidence="3 4">
    <name type="scientific">Streptomyces himalayensis subsp. aureolus</name>
    <dbReference type="NCBI Taxonomy" id="2758039"/>
    <lineage>
        <taxon>Bacteria</taxon>
        <taxon>Bacillati</taxon>
        <taxon>Actinomycetota</taxon>
        <taxon>Actinomycetes</taxon>
        <taxon>Kitasatosporales</taxon>
        <taxon>Streptomycetaceae</taxon>
        <taxon>Streptomyces</taxon>
        <taxon>Streptomyces himalayensis</taxon>
    </lineage>
</organism>
<comment type="caution">
    <text evidence="3">The sequence shown here is derived from an EMBL/GenBank/DDBJ whole genome shotgun (WGS) entry which is preliminary data.</text>
</comment>
<feature type="compositionally biased region" description="Low complexity" evidence="1">
    <location>
        <begin position="10"/>
        <end position="21"/>
    </location>
</feature>
<keyword evidence="4" id="KW-1185">Reference proteome</keyword>
<dbReference type="Proteomes" id="UP000586976">
    <property type="component" value="Unassembled WGS sequence"/>
</dbReference>
<name>A0A7W2D788_9ACTN</name>
<dbReference type="EMBL" id="JACEQY010000049">
    <property type="protein sequence ID" value="MBA4865944.1"/>
    <property type="molecule type" value="Genomic_DNA"/>
</dbReference>
<keyword evidence="2" id="KW-0472">Membrane</keyword>
<evidence type="ECO:0000313" key="4">
    <source>
        <dbReference type="Proteomes" id="UP000586976"/>
    </source>
</evidence>
<protein>
    <submittedName>
        <fullName evidence="3">Uncharacterized protein</fullName>
    </submittedName>
</protein>
<gene>
    <name evidence="3" type="ORF">H1V43_32290</name>
</gene>
<reference evidence="3 4" key="1">
    <citation type="submission" date="2020-07" db="EMBL/GenBank/DDBJ databases">
        <title>Streptomyces isolated from Indian soil.</title>
        <authorList>
            <person name="Mandal S."/>
            <person name="Maiti P.K."/>
        </authorList>
    </citation>
    <scope>NUCLEOTIDE SEQUENCE [LARGE SCALE GENOMIC DNA]</scope>
    <source>
        <strain evidence="3 4">PSKA54</strain>
    </source>
</reference>
<sequence>MSQPNQYQHPAWGQQPPAAWGAPPPQPPKRNTGKVIGLVCLAVVAVLVLFGAIGAAVSGGDGNEPAAEAGTEASPAGSPEPSGTELTAECRAWIEKELLDSTDDIDANAGQAVCGDMSDEEMDQAIDEVTDDLMAEGATPEEDSEGYGDGDYVVGDDIPAGTYETSGAKSGVFELCTITTEPTSDTKFPQLKTANADERIIITLTKDDGVVSISGCEPLTPR</sequence>
<dbReference type="RefSeq" id="WP_181867381.1">
    <property type="nucleotide sequence ID" value="NZ_JACEQY010000049.1"/>
</dbReference>
<evidence type="ECO:0000313" key="3">
    <source>
        <dbReference type="EMBL" id="MBA4865944.1"/>
    </source>
</evidence>
<keyword evidence="2" id="KW-0812">Transmembrane</keyword>
<feature type="transmembrane region" description="Helical" evidence="2">
    <location>
        <begin position="35"/>
        <end position="57"/>
    </location>
</feature>
<evidence type="ECO:0000256" key="2">
    <source>
        <dbReference type="SAM" id="Phobius"/>
    </source>
</evidence>
<evidence type="ECO:0000256" key="1">
    <source>
        <dbReference type="SAM" id="MobiDB-lite"/>
    </source>
</evidence>
<feature type="region of interest" description="Disordered" evidence="1">
    <location>
        <begin position="61"/>
        <end position="85"/>
    </location>
</feature>
<accession>A0A7W2D788</accession>
<dbReference type="AlphaFoldDB" id="A0A7W2D788"/>